<comment type="caution">
    <text evidence="2">The sequence shown here is derived from an EMBL/GenBank/DDBJ whole genome shotgun (WGS) entry which is preliminary data.</text>
</comment>
<feature type="transmembrane region" description="Helical" evidence="1">
    <location>
        <begin position="57"/>
        <end position="78"/>
    </location>
</feature>
<evidence type="ECO:0000313" key="3">
    <source>
        <dbReference type="Proteomes" id="UP001367508"/>
    </source>
</evidence>
<sequence length="88" mass="9678">MNGSCYLLLAAIMYVTTYILNPLNDVLVAEAKAIVSGNRRPRSKTNSPLSSFGHHQLLSLYEVASMASFFSLLATLSLSRMRLSPPYP</sequence>
<dbReference type="EMBL" id="JAYMYQ010000001">
    <property type="protein sequence ID" value="KAK7359570.1"/>
    <property type="molecule type" value="Genomic_DNA"/>
</dbReference>
<keyword evidence="1" id="KW-1133">Transmembrane helix</keyword>
<organism evidence="2 3">
    <name type="scientific">Canavalia gladiata</name>
    <name type="common">Sword bean</name>
    <name type="synonym">Dolichos gladiatus</name>
    <dbReference type="NCBI Taxonomy" id="3824"/>
    <lineage>
        <taxon>Eukaryota</taxon>
        <taxon>Viridiplantae</taxon>
        <taxon>Streptophyta</taxon>
        <taxon>Embryophyta</taxon>
        <taxon>Tracheophyta</taxon>
        <taxon>Spermatophyta</taxon>
        <taxon>Magnoliopsida</taxon>
        <taxon>eudicotyledons</taxon>
        <taxon>Gunneridae</taxon>
        <taxon>Pentapetalae</taxon>
        <taxon>rosids</taxon>
        <taxon>fabids</taxon>
        <taxon>Fabales</taxon>
        <taxon>Fabaceae</taxon>
        <taxon>Papilionoideae</taxon>
        <taxon>50 kb inversion clade</taxon>
        <taxon>NPAAA clade</taxon>
        <taxon>indigoferoid/millettioid clade</taxon>
        <taxon>Phaseoleae</taxon>
        <taxon>Canavalia</taxon>
    </lineage>
</organism>
<proteinExistence type="predicted"/>
<name>A0AAN9R284_CANGL</name>
<dbReference type="Proteomes" id="UP001367508">
    <property type="component" value="Unassembled WGS sequence"/>
</dbReference>
<reference evidence="2 3" key="1">
    <citation type="submission" date="2024-01" db="EMBL/GenBank/DDBJ databases">
        <title>The genomes of 5 underutilized Papilionoideae crops provide insights into root nodulation and disease resistanc.</title>
        <authorList>
            <person name="Jiang F."/>
        </authorList>
    </citation>
    <scope>NUCLEOTIDE SEQUENCE [LARGE SCALE GENOMIC DNA]</scope>
    <source>
        <strain evidence="2">LVBAO_FW01</strain>
        <tissue evidence="2">Leaves</tissue>
    </source>
</reference>
<keyword evidence="3" id="KW-1185">Reference proteome</keyword>
<protein>
    <submittedName>
        <fullName evidence="2">Uncharacterized protein</fullName>
    </submittedName>
</protein>
<dbReference type="AlphaFoldDB" id="A0AAN9R284"/>
<evidence type="ECO:0000313" key="2">
    <source>
        <dbReference type="EMBL" id="KAK7359570.1"/>
    </source>
</evidence>
<evidence type="ECO:0000256" key="1">
    <source>
        <dbReference type="SAM" id="Phobius"/>
    </source>
</evidence>
<keyword evidence="1" id="KW-0812">Transmembrane</keyword>
<keyword evidence="1" id="KW-0472">Membrane</keyword>
<gene>
    <name evidence="2" type="ORF">VNO77_01531</name>
</gene>
<accession>A0AAN9R284</accession>